<proteinExistence type="predicted"/>
<gene>
    <name evidence="2" type="ORF">L9S41_17935</name>
</gene>
<dbReference type="GO" id="GO:0032259">
    <property type="term" value="P:methylation"/>
    <property type="evidence" value="ECO:0007669"/>
    <property type="project" value="UniProtKB-KW"/>
</dbReference>
<feature type="domain" description="Methyltransferase type 11" evidence="1">
    <location>
        <begin position="52"/>
        <end position="147"/>
    </location>
</feature>
<evidence type="ECO:0000313" key="3">
    <source>
        <dbReference type="Proteomes" id="UP001060414"/>
    </source>
</evidence>
<keyword evidence="2" id="KW-0489">Methyltransferase</keyword>
<evidence type="ECO:0000259" key="1">
    <source>
        <dbReference type="Pfam" id="PF08241"/>
    </source>
</evidence>
<dbReference type="Proteomes" id="UP001060414">
    <property type="component" value="Chromosome"/>
</dbReference>
<dbReference type="PANTHER" id="PTHR43861">
    <property type="entry name" value="TRANS-ACONITATE 2-METHYLTRANSFERASE-RELATED"/>
    <property type="match status" value="1"/>
</dbReference>
<protein>
    <submittedName>
        <fullName evidence="2">Methyltransferase domain-containing protein</fullName>
    </submittedName>
</protein>
<dbReference type="EMBL" id="CP092109">
    <property type="protein sequence ID" value="UWZ79538.1"/>
    <property type="molecule type" value="Genomic_DNA"/>
</dbReference>
<evidence type="ECO:0000313" key="2">
    <source>
        <dbReference type="EMBL" id="UWZ79538.1"/>
    </source>
</evidence>
<dbReference type="InterPro" id="IPR029063">
    <property type="entry name" value="SAM-dependent_MTases_sf"/>
</dbReference>
<dbReference type="CDD" id="cd02440">
    <property type="entry name" value="AdoMet_MTases"/>
    <property type="match status" value="1"/>
</dbReference>
<dbReference type="InterPro" id="IPR013216">
    <property type="entry name" value="Methyltransf_11"/>
</dbReference>
<dbReference type="Pfam" id="PF08241">
    <property type="entry name" value="Methyltransf_11"/>
    <property type="match status" value="1"/>
</dbReference>
<dbReference type="RefSeq" id="WP_260747890.1">
    <property type="nucleotide sequence ID" value="NZ_CP092109.1"/>
</dbReference>
<organism evidence="2 3">
    <name type="scientific">Geoalkalibacter halelectricus</name>
    <dbReference type="NCBI Taxonomy" id="2847045"/>
    <lineage>
        <taxon>Bacteria</taxon>
        <taxon>Pseudomonadati</taxon>
        <taxon>Thermodesulfobacteriota</taxon>
        <taxon>Desulfuromonadia</taxon>
        <taxon>Desulfuromonadales</taxon>
        <taxon>Geoalkalibacteraceae</taxon>
        <taxon>Geoalkalibacter</taxon>
    </lineage>
</organism>
<dbReference type="SUPFAM" id="SSF53335">
    <property type="entry name" value="S-adenosyl-L-methionine-dependent methyltransferases"/>
    <property type="match status" value="1"/>
</dbReference>
<dbReference type="GO" id="GO:0008168">
    <property type="term" value="F:methyltransferase activity"/>
    <property type="evidence" value="ECO:0007669"/>
    <property type="project" value="UniProtKB-KW"/>
</dbReference>
<accession>A0ABY5ZLP9</accession>
<reference evidence="2" key="1">
    <citation type="journal article" date="2022" name="Environ. Microbiol.">
        <title>Geoalkalibacter halelectricus SAP #1 sp. nov. possessing extracellular electron transfer and mineral#reducing capabilities from a haloalkaline environment.</title>
        <authorList>
            <person name="Yadav S."/>
            <person name="Singh R."/>
            <person name="Sundharam S.S."/>
            <person name="Chaudhary S."/>
            <person name="Krishnamurthi S."/>
            <person name="Patil S.A."/>
        </authorList>
    </citation>
    <scope>NUCLEOTIDE SEQUENCE</scope>
    <source>
        <strain evidence="2">SAP-1</strain>
    </source>
</reference>
<sequence>MPDLYADISNVPPEIQERLAGVLEARAADARQKEMLNVYLSEIAFPMGARVLEIGCGTGAVTRTLAGWPGVSEAVGIDLSAIFIAKARELSKGVRNISFEIADGRSVSLADASFDVVVVHTTLSHVPEPKELLDQAYRLLRSGGWLAVFDGDYATATVSTGDADPLNACIDAFRSGFVHDPWLIRRLPALMAAAGFSVQPARSHGYVEEPQAGYLLTWIDRGADVLVQNGRIGGDMAEALKAEARRRSAGNEWFGHIAFASILARKAV</sequence>
<keyword evidence="3" id="KW-1185">Reference proteome</keyword>
<dbReference type="Gene3D" id="3.40.50.150">
    <property type="entry name" value="Vaccinia Virus protein VP39"/>
    <property type="match status" value="1"/>
</dbReference>
<keyword evidence="2" id="KW-0808">Transferase</keyword>
<name>A0ABY5ZLP9_9BACT</name>